<proteinExistence type="predicted"/>
<accession>A0ABR1VHF8</accession>
<feature type="transmembrane region" description="Helical" evidence="6">
    <location>
        <begin position="44"/>
        <end position="66"/>
    </location>
</feature>
<dbReference type="EMBL" id="JAQQWN010000008">
    <property type="protein sequence ID" value="KAK8070652.1"/>
    <property type="molecule type" value="Genomic_DNA"/>
</dbReference>
<gene>
    <name evidence="7" type="ORF">PG997_010855</name>
</gene>
<evidence type="ECO:0000256" key="6">
    <source>
        <dbReference type="SAM" id="Phobius"/>
    </source>
</evidence>
<keyword evidence="4 6" id="KW-1133">Transmembrane helix</keyword>
<dbReference type="Proteomes" id="UP001433268">
    <property type="component" value="Unassembled WGS sequence"/>
</dbReference>
<name>A0ABR1VHF8_9PEZI</name>
<keyword evidence="5 6" id="KW-0472">Membrane</keyword>
<dbReference type="RefSeq" id="XP_066664460.1">
    <property type="nucleotide sequence ID" value="XM_066815170.1"/>
</dbReference>
<keyword evidence="8" id="KW-1185">Reference proteome</keyword>
<evidence type="ECO:0000256" key="3">
    <source>
        <dbReference type="ARBA" id="ARBA00022824"/>
    </source>
</evidence>
<dbReference type="InterPro" id="IPR024512">
    <property type="entry name" value="Ser_palmitoyltrfase_ssu-like"/>
</dbReference>
<dbReference type="GeneID" id="92048230"/>
<comment type="caution">
    <text evidence="7">The sequence shown here is derived from an EMBL/GenBank/DDBJ whole genome shotgun (WGS) entry which is preliminary data.</text>
</comment>
<evidence type="ECO:0000256" key="1">
    <source>
        <dbReference type="ARBA" id="ARBA00004477"/>
    </source>
</evidence>
<evidence type="ECO:0000256" key="5">
    <source>
        <dbReference type="ARBA" id="ARBA00023136"/>
    </source>
</evidence>
<protein>
    <submittedName>
        <fullName evidence="7">Uncharacterized protein</fullName>
    </submittedName>
</protein>
<organism evidence="7 8">
    <name type="scientific">Apiospora hydei</name>
    <dbReference type="NCBI Taxonomy" id="1337664"/>
    <lineage>
        <taxon>Eukaryota</taxon>
        <taxon>Fungi</taxon>
        <taxon>Dikarya</taxon>
        <taxon>Ascomycota</taxon>
        <taxon>Pezizomycotina</taxon>
        <taxon>Sordariomycetes</taxon>
        <taxon>Xylariomycetidae</taxon>
        <taxon>Amphisphaeriales</taxon>
        <taxon>Apiosporaceae</taxon>
        <taxon>Apiospora</taxon>
    </lineage>
</organism>
<keyword evidence="2 6" id="KW-0812">Transmembrane</keyword>
<evidence type="ECO:0000313" key="8">
    <source>
        <dbReference type="Proteomes" id="UP001433268"/>
    </source>
</evidence>
<evidence type="ECO:0000313" key="7">
    <source>
        <dbReference type="EMBL" id="KAK8070652.1"/>
    </source>
</evidence>
<comment type="subcellular location">
    <subcellularLocation>
        <location evidence="1">Endoplasmic reticulum membrane</location>
        <topology evidence="1">Multi-pass membrane protein</topology>
    </subcellularLocation>
</comment>
<sequence>MDTKSKTTISFSEKLETFRRWAQLKQYQIEVTYAVNTYTPIEKVFFYSLVLILFTLSSAAFAVCVVPRILALIYHAWYLLSDDMAEIASQLWVANKMMLDTSSGPAASPLESSSMSI</sequence>
<dbReference type="Pfam" id="PF11779">
    <property type="entry name" value="SPT_ssu-like"/>
    <property type="match status" value="1"/>
</dbReference>
<evidence type="ECO:0000256" key="2">
    <source>
        <dbReference type="ARBA" id="ARBA00022692"/>
    </source>
</evidence>
<keyword evidence="3" id="KW-0256">Endoplasmic reticulum</keyword>
<evidence type="ECO:0000256" key="4">
    <source>
        <dbReference type="ARBA" id="ARBA00022989"/>
    </source>
</evidence>
<reference evidence="7 8" key="1">
    <citation type="submission" date="2023-01" db="EMBL/GenBank/DDBJ databases">
        <title>Analysis of 21 Apiospora genomes using comparative genomics revels a genus with tremendous synthesis potential of carbohydrate active enzymes and secondary metabolites.</title>
        <authorList>
            <person name="Sorensen T."/>
        </authorList>
    </citation>
    <scope>NUCLEOTIDE SEQUENCE [LARGE SCALE GENOMIC DNA]</scope>
    <source>
        <strain evidence="7 8">CBS 114990</strain>
    </source>
</reference>